<evidence type="ECO:0000256" key="1">
    <source>
        <dbReference type="SAM" id="Coils"/>
    </source>
</evidence>
<evidence type="ECO:0000259" key="3">
    <source>
        <dbReference type="Pfam" id="PF06401"/>
    </source>
</evidence>
<feature type="chain" id="PRO_5041218823" description="Alpha-2-macroglobulin RAP C-terminal domain-containing protein" evidence="2">
    <location>
        <begin position="34"/>
        <end position="332"/>
    </location>
</feature>
<feature type="domain" description="Alpha-2-macroglobulin RAP C-terminal" evidence="3">
    <location>
        <begin position="139"/>
        <end position="332"/>
    </location>
</feature>
<feature type="coiled-coil region" evidence="1">
    <location>
        <begin position="258"/>
        <end position="285"/>
    </location>
</feature>
<keyword evidence="2" id="KW-0732">Signal</keyword>
<dbReference type="GO" id="GO:0050750">
    <property type="term" value="F:low-density lipoprotein particle receptor binding"/>
    <property type="evidence" value="ECO:0007669"/>
    <property type="project" value="InterPro"/>
</dbReference>
<reference evidence="4" key="1">
    <citation type="submission" date="2023-06" db="EMBL/GenBank/DDBJ databases">
        <authorList>
            <person name="Delattre M."/>
        </authorList>
    </citation>
    <scope>NUCLEOTIDE SEQUENCE</scope>
    <source>
        <strain evidence="4">AF72</strain>
    </source>
</reference>
<gene>
    <name evidence="4" type="ORF">MSPICULIGERA_LOCUS20983</name>
</gene>
<proteinExistence type="predicted"/>
<protein>
    <recommendedName>
        <fullName evidence="3">Alpha-2-macroglobulin RAP C-terminal domain-containing protein</fullName>
    </recommendedName>
</protein>
<accession>A0AA36DAR4</accession>
<name>A0AA36DAR4_9BILA</name>
<evidence type="ECO:0000256" key="2">
    <source>
        <dbReference type="SAM" id="SignalP"/>
    </source>
</evidence>
<evidence type="ECO:0000313" key="5">
    <source>
        <dbReference type="Proteomes" id="UP001177023"/>
    </source>
</evidence>
<dbReference type="InterPro" id="IPR010483">
    <property type="entry name" value="Alpha_2_MRAP_C"/>
</dbReference>
<keyword evidence="5" id="KW-1185">Reference proteome</keyword>
<dbReference type="PANTHER" id="PTHR16560:SF2">
    <property type="entry name" value="ALPHA-2-MACROGLOBULIN RECEPTOR-ASSOCIATED PROTEIN"/>
    <property type="match status" value="1"/>
</dbReference>
<keyword evidence="1" id="KW-0175">Coiled coil</keyword>
<dbReference type="GO" id="GO:0008201">
    <property type="term" value="F:heparin binding"/>
    <property type="evidence" value="ECO:0007669"/>
    <property type="project" value="InterPro"/>
</dbReference>
<dbReference type="SUPFAM" id="SSF47045">
    <property type="entry name" value="RAP domain-like"/>
    <property type="match status" value="3"/>
</dbReference>
<evidence type="ECO:0000313" key="4">
    <source>
        <dbReference type="EMBL" id="CAJ0582853.1"/>
    </source>
</evidence>
<dbReference type="Proteomes" id="UP001177023">
    <property type="component" value="Unassembled WGS sequence"/>
</dbReference>
<dbReference type="PANTHER" id="PTHR16560">
    <property type="entry name" value="ALPHA-2-MACROGLOBULIN RECEPTOR-ASSOCIATED PROTEIN"/>
    <property type="match status" value="1"/>
</dbReference>
<dbReference type="Gene3D" id="1.20.81.10">
    <property type="entry name" value="RAP domain"/>
    <property type="match status" value="3"/>
</dbReference>
<feature type="coiled-coil region" evidence="1">
    <location>
        <begin position="161"/>
        <end position="188"/>
    </location>
</feature>
<dbReference type="GO" id="GO:0048019">
    <property type="term" value="F:receptor antagonist activity"/>
    <property type="evidence" value="ECO:0007669"/>
    <property type="project" value="InterPro"/>
</dbReference>
<feature type="signal peptide" evidence="2">
    <location>
        <begin position="1"/>
        <end position="33"/>
    </location>
</feature>
<dbReference type="Pfam" id="PF06401">
    <property type="entry name" value="Alpha-2-MRAP_C"/>
    <property type="match status" value="1"/>
</dbReference>
<dbReference type="InterPro" id="IPR036744">
    <property type="entry name" value="RAP_sf"/>
</dbReference>
<organism evidence="4 5">
    <name type="scientific">Mesorhabditis spiculigera</name>
    <dbReference type="NCBI Taxonomy" id="96644"/>
    <lineage>
        <taxon>Eukaryota</taxon>
        <taxon>Metazoa</taxon>
        <taxon>Ecdysozoa</taxon>
        <taxon>Nematoda</taxon>
        <taxon>Chromadorea</taxon>
        <taxon>Rhabditida</taxon>
        <taxon>Rhabditina</taxon>
        <taxon>Rhabditomorpha</taxon>
        <taxon>Rhabditoidea</taxon>
        <taxon>Rhabditidae</taxon>
        <taxon>Mesorhabditinae</taxon>
        <taxon>Mesorhabditis</taxon>
    </lineage>
</organism>
<dbReference type="AlphaFoldDB" id="A0AA36DAR4"/>
<dbReference type="GO" id="GO:0048259">
    <property type="term" value="P:regulation of receptor-mediated endocytosis"/>
    <property type="evidence" value="ECO:0007669"/>
    <property type="project" value="TreeGrafter"/>
</dbReference>
<feature type="non-terminal residue" evidence="4">
    <location>
        <position position="332"/>
    </location>
</feature>
<comment type="caution">
    <text evidence="4">The sequence shown here is derived from an EMBL/GenBank/DDBJ whole genome shotgun (WGS) entry which is preliminary data.</text>
</comment>
<sequence>MFVVSLSLKMKRIKLSALLVPFFLFSIVPGAQTASPAKYRAEKMAYIYEKALQKIDDKKRLRKLEDELQSFDKIYMDTKAKEGGGEDVRKDHAKIDEKLRTMLEKYDLASVLDAFKMKRKLRNEMQMTDANSVLASEKFTDPKLQRLWDAALTGKFGSEELLVLHADLKEAERKIAEYHDALEDFNKIPVENSIHFDDDDALIAKNRRLKDAHRRMNEHLDDVHQKVTMEKYSPFVDPKVQKLWSTAQGNANLTAHDLEILQQELSHFEQQMKKLKFHKEELESVRTMAEESGKATIQNLEHGELEAKHERMARKLKKLETFIESKVRHSEL</sequence>
<dbReference type="GO" id="GO:0005783">
    <property type="term" value="C:endoplasmic reticulum"/>
    <property type="evidence" value="ECO:0007669"/>
    <property type="project" value="InterPro"/>
</dbReference>
<dbReference type="InterPro" id="IPR038003">
    <property type="entry name" value="A2-macroglobuin_RAP"/>
</dbReference>
<dbReference type="EMBL" id="CATQJA010002664">
    <property type="protein sequence ID" value="CAJ0582853.1"/>
    <property type="molecule type" value="Genomic_DNA"/>
</dbReference>